<feature type="compositionally biased region" description="Basic and acidic residues" evidence="8">
    <location>
        <begin position="165"/>
        <end position="179"/>
    </location>
</feature>
<organism evidence="9 10">
    <name type="scientific">Chrysophaeum taylorii</name>
    <dbReference type="NCBI Taxonomy" id="2483200"/>
    <lineage>
        <taxon>Eukaryota</taxon>
        <taxon>Sar</taxon>
        <taxon>Stramenopiles</taxon>
        <taxon>Ochrophyta</taxon>
        <taxon>Pelagophyceae</taxon>
        <taxon>Pelagomonadales</taxon>
        <taxon>Pelagomonadaceae</taxon>
        <taxon>Chrysophaeum</taxon>
    </lineage>
</organism>
<comment type="caution">
    <text evidence="9">The sequence shown here is derived from an EMBL/GenBank/DDBJ whole genome shotgun (WGS) entry which is preliminary data.</text>
</comment>
<accession>A0AAD7UQJ9</accession>
<gene>
    <name evidence="9" type="ORF">CTAYLR_001189</name>
</gene>
<evidence type="ECO:0000256" key="1">
    <source>
        <dbReference type="ARBA" id="ARBA00004229"/>
    </source>
</evidence>
<dbReference type="FunFam" id="2.30.30.790:FF:000001">
    <property type="entry name" value="50S ribosomal protein L19"/>
    <property type="match status" value="1"/>
</dbReference>
<dbReference type="EMBL" id="JAQMWT010000009">
    <property type="protein sequence ID" value="KAJ8614246.1"/>
    <property type="molecule type" value="Genomic_DNA"/>
</dbReference>
<dbReference type="SUPFAM" id="SSF50104">
    <property type="entry name" value="Translation proteins SH3-like domain"/>
    <property type="match status" value="1"/>
</dbReference>
<dbReference type="Proteomes" id="UP001230188">
    <property type="component" value="Unassembled WGS sequence"/>
</dbReference>
<evidence type="ECO:0000256" key="8">
    <source>
        <dbReference type="SAM" id="MobiDB-lite"/>
    </source>
</evidence>
<dbReference type="GO" id="GO:0009507">
    <property type="term" value="C:chloroplast"/>
    <property type="evidence" value="ECO:0007669"/>
    <property type="project" value="UniProtKB-SubCell"/>
</dbReference>
<dbReference type="InterPro" id="IPR018257">
    <property type="entry name" value="Ribosomal_bL19_CS"/>
</dbReference>
<protein>
    <recommendedName>
        <fullName evidence="7">50S ribosomal protein L19, chloroplastic</fullName>
    </recommendedName>
</protein>
<dbReference type="Gene3D" id="2.30.30.790">
    <property type="match status" value="1"/>
</dbReference>
<evidence type="ECO:0000256" key="6">
    <source>
        <dbReference type="ARBA" id="ARBA00023274"/>
    </source>
</evidence>
<keyword evidence="3" id="KW-0150">Chloroplast</keyword>
<dbReference type="HAMAP" id="MF_00402">
    <property type="entry name" value="Ribosomal_bL19"/>
    <property type="match status" value="1"/>
</dbReference>
<dbReference type="InterPro" id="IPR001857">
    <property type="entry name" value="Ribosomal_bL19"/>
</dbReference>
<dbReference type="GO" id="GO:0022625">
    <property type="term" value="C:cytosolic large ribosomal subunit"/>
    <property type="evidence" value="ECO:0007669"/>
    <property type="project" value="TreeGrafter"/>
</dbReference>
<comment type="similarity">
    <text evidence="2">Belongs to the bacterial ribosomal protein bL19 family.</text>
</comment>
<evidence type="ECO:0000256" key="5">
    <source>
        <dbReference type="ARBA" id="ARBA00022980"/>
    </source>
</evidence>
<dbReference type="PANTHER" id="PTHR15680">
    <property type="entry name" value="RIBOSOMAL PROTEIN L19"/>
    <property type="match status" value="1"/>
</dbReference>
<dbReference type="NCBIfam" id="TIGR01024">
    <property type="entry name" value="rplS_bact"/>
    <property type="match status" value="1"/>
</dbReference>
<evidence type="ECO:0000313" key="9">
    <source>
        <dbReference type="EMBL" id="KAJ8614246.1"/>
    </source>
</evidence>
<dbReference type="InterPro" id="IPR008991">
    <property type="entry name" value="Translation_prot_SH3-like_sf"/>
</dbReference>
<dbReference type="GO" id="GO:0006412">
    <property type="term" value="P:translation"/>
    <property type="evidence" value="ECO:0007669"/>
    <property type="project" value="InterPro"/>
</dbReference>
<sequence>MLLWWFAAGPAMAFVAVVPSPRRAVERQHPVVYKFKTGNIMQEFEQEQLEKLDTDKPYFSPGDTLTVAVEITEGTTTRIQNFAGVCIKRHNAGVSSTFTVRKIASGVGVERTFPLYSPIVKKITVTRRGSVRRAKLYYLRKLTGKSARLKEQVRGLAYVARMEQENKDREAAKQEKNAKAAEAADEGDES</sequence>
<keyword evidence="10" id="KW-1185">Reference proteome</keyword>
<evidence type="ECO:0000256" key="3">
    <source>
        <dbReference type="ARBA" id="ARBA00022528"/>
    </source>
</evidence>
<evidence type="ECO:0000256" key="4">
    <source>
        <dbReference type="ARBA" id="ARBA00022640"/>
    </source>
</evidence>
<evidence type="ECO:0000256" key="7">
    <source>
        <dbReference type="ARBA" id="ARBA00035376"/>
    </source>
</evidence>
<keyword evidence="5" id="KW-0689">Ribosomal protein</keyword>
<keyword evidence="6" id="KW-0687">Ribonucleoprotein</keyword>
<evidence type="ECO:0000313" key="10">
    <source>
        <dbReference type="Proteomes" id="UP001230188"/>
    </source>
</evidence>
<proteinExistence type="inferred from homology"/>
<dbReference type="PROSITE" id="PS01015">
    <property type="entry name" value="RIBOSOMAL_L19"/>
    <property type="match status" value="1"/>
</dbReference>
<evidence type="ECO:0000256" key="2">
    <source>
        <dbReference type="ARBA" id="ARBA00005781"/>
    </source>
</evidence>
<dbReference type="InterPro" id="IPR038657">
    <property type="entry name" value="Ribosomal_bL19_sf"/>
</dbReference>
<keyword evidence="4" id="KW-0934">Plastid</keyword>
<comment type="subcellular location">
    <subcellularLocation>
        <location evidence="1">Plastid</location>
        <location evidence="1">Chloroplast</location>
    </subcellularLocation>
</comment>
<dbReference type="GO" id="GO:0003735">
    <property type="term" value="F:structural constituent of ribosome"/>
    <property type="evidence" value="ECO:0007669"/>
    <property type="project" value="InterPro"/>
</dbReference>
<reference evidence="9" key="1">
    <citation type="submission" date="2023-01" db="EMBL/GenBank/DDBJ databases">
        <title>Metagenome sequencing of chrysophaentin producing Chrysophaeum taylorii.</title>
        <authorList>
            <person name="Davison J."/>
            <person name="Bewley C."/>
        </authorList>
    </citation>
    <scope>NUCLEOTIDE SEQUENCE</scope>
    <source>
        <strain evidence="9">NIES-1699</strain>
    </source>
</reference>
<dbReference type="Pfam" id="PF01245">
    <property type="entry name" value="Ribosomal_L19"/>
    <property type="match status" value="1"/>
</dbReference>
<dbReference type="AlphaFoldDB" id="A0AAD7UQJ9"/>
<dbReference type="PANTHER" id="PTHR15680:SF9">
    <property type="entry name" value="LARGE RIBOSOMAL SUBUNIT PROTEIN BL19M"/>
    <property type="match status" value="1"/>
</dbReference>
<name>A0AAD7UQJ9_9STRA</name>
<dbReference type="PRINTS" id="PR00061">
    <property type="entry name" value="RIBOSOMALL19"/>
</dbReference>
<feature type="region of interest" description="Disordered" evidence="8">
    <location>
        <begin position="165"/>
        <end position="190"/>
    </location>
</feature>